<keyword evidence="2 5" id="KW-0689">Ribosomal protein</keyword>
<dbReference type="RefSeq" id="WP_216083127.1">
    <property type="nucleotide sequence ID" value="NZ_CACTIB010000016.1"/>
</dbReference>
<organism evidence="7 8">
    <name type="scientific">Candidatus Mycoplasma haematohominis</name>
    <dbReference type="NCBI Taxonomy" id="1494318"/>
    <lineage>
        <taxon>Bacteria</taxon>
        <taxon>Bacillati</taxon>
        <taxon>Mycoplasmatota</taxon>
        <taxon>Mollicutes</taxon>
        <taxon>Mycoplasmataceae</taxon>
        <taxon>Mycoplasma</taxon>
    </lineage>
</organism>
<dbReference type="CDD" id="cd06089">
    <property type="entry name" value="KOW_RPL26"/>
    <property type="match status" value="1"/>
</dbReference>
<dbReference type="Pfam" id="PF00467">
    <property type="entry name" value="KOW"/>
    <property type="match status" value="1"/>
</dbReference>
<comment type="caution">
    <text evidence="7">The sequence shown here is derived from an EMBL/GenBank/DDBJ whole genome shotgun (WGS) entry which is preliminary data.</text>
</comment>
<dbReference type="GO" id="GO:1990904">
    <property type="term" value="C:ribonucleoprotein complex"/>
    <property type="evidence" value="ECO:0007669"/>
    <property type="project" value="UniProtKB-KW"/>
</dbReference>
<evidence type="ECO:0000259" key="6">
    <source>
        <dbReference type="SMART" id="SM00739"/>
    </source>
</evidence>
<evidence type="ECO:0000313" key="7">
    <source>
        <dbReference type="EMBL" id="GCE63966.1"/>
    </source>
</evidence>
<dbReference type="HAMAP" id="MF_01326_B">
    <property type="entry name" value="Ribosomal_uL24_B"/>
    <property type="match status" value="1"/>
</dbReference>
<dbReference type="InterPro" id="IPR057264">
    <property type="entry name" value="Ribosomal_uL24_C"/>
</dbReference>
<feature type="domain" description="KOW" evidence="6">
    <location>
        <begin position="3"/>
        <end position="30"/>
    </location>
</feature>
<comment type="subunit">
    <text evidence="5">Part of the 50S ribosomal subunit.</text>
</comment>
<name>A0A478FUG1_9MOLU</name>
<dbReference type="AlphaFoldDB" id="A0A478FUG1"/>
<protein>
    <recommendedName>
        <fullName evidence="4 5">Large ribosomal subunit protein uL24</fullName>
    </recommendedName>
</protein>
<comment type="function">
    <text evidence="5">One of two assembly initiator proteins, it binds directly to the 5'-end of the 23S rRNA, where it nucleates assembly of the 50S subunit.</text>
</comment>
<gene>
    <name evidence="5 7" type="primary">rplX</name>
    <name evidence="7" type="ORF">MHSWG343_09730</name>
</gene>
<dbReference type="GO" id="GO:0006412">
    <property type="term" value="P:translation"/>
    <property type="evidence" value="ECO:0007669"/>
    <property type="project" value="UniProtKB-UniRule"/>
</dbReference>
<dbReference type="GO" id="GO:0005840">
    <property type="term" value="C:ribosome"/>
    <property type="evidence" value="ECO:0007669"/>
    <property type="project" value="UniProtKB-KW"/>
</dbReference>
<reference evidence="7 8" key="1">
    <citation type="submission" date="2019-01" db="EMBL/GenBank/DDBJ databases">
        <title>Draft genome sequences of Candidatus Mycoplasma haemohominis SWG34-3 identified from a patient with pyrexia, anemia and liver dysfunction.</title>
        <authorList>
            <person name="Sekizuka T."/>
            <person name="Hattori N."/>
            <person name="Katano H."/>
            <person name="Takuma T."/>
            <person name="Ito T."/>
            <person name="Arai N."/>
            <person name="Yanai R."/>
            <person name="Ishii S."/>
            <person name="Miura Y."/>
            <person name="Tokunaga T."/>
            <person name="Watanabe H."/>
            <person name="Nomura N."/>
            <person name="Eguchi J."/>
            <person name="Arai T."/>
            <person name="Hasegawa H."/>
            <person name="Nakamaki T."/>
            <person name="Wakita T."/>
            <person name="Niki Y."/>
            <person name="Kuroda M."/>
        </authorList>
    </citation>
    <scope>NUCLEOTIDE SEQUENCE [LARGE SCALE GENOMIC DNA]</scope>
    <source>
        <strain evidence="7">SWG34-3</strain>
    </source>
</reference>
<evidence type="ECO:0000256" key="3">
    <source>
        <dbReference type="ARBA" id="ARBA00023274"/>
    </source>
</evidence>
<keyword evidence="3 5" id="KW-0687">Ribonucleoprotein</keyword>
<dbReference type="PANTHER" id="PTHR12903">
    <property type="entry name" value="MITOCHONDRIAL RIBOSOMAL PROTEIN L24"/>
    <property type="match status" value="1"/>
</dbReference>
<keyword evidence="5" id="KW-0699">rRNA-binding</keyword>
<dbReference type="SUPFAM" id="SSF50104">
    <property type="entry name" value="Translation proteins SH3-like domain"/>
    <property type="match status" value="1"/>
</dbReference>
<keyword evidence="5" id="KW-0694">RNA-binding</keyword>
<dbReference type="InterPro" id="IPR014722">
    <property type="entry name" value="Rib_uL2_dom2"/>
</dbReference>
<accession>A0A478FUG1</accession>
<comment type="function">
    <text evidence="5">One of the proteins that surrounds the polypeptide exit tunnel on the outside of the subunit.</text>
</comment>
<dbReference type="InterPro" id="IPR005824">
    <property type="entry name" value="KOW"/>
</dbReference>
<dbReference type="InterPro" id="IPR008991">
    <property type="entry name" value="Translation_prot_SH3-like_sf"/>
</dbReference>
<dbReference type="Pfam" id="PF17136">
    <property type="entry name" value="ribosomal_L24"/>
    <property type="match status" value="1"/>
</dbReference>
<dbReference type="EMBL" id="BIMN01000006">
    <property type="protein sequence ID" value="GCE63966.1"/>
    <property type="molecule type" value="Genomic_DNA"/>
</dbReference>
<dbReference type="InterPro" id="IPR041988">
    <property type="entry name" value="Ribosomal_uL24_KOW"/>
</dbReference>
<dbReference type="SMART" id="SM00739">
    <property type="entry name" value="KOW"/>
    <property type="match status" value="1"/>
</dbReference>
<evidence type="ECO:0000256" key="2">
    <source>
        <dbReference type="ARBA" id="ARBA00022980"/>
    </source>
</evidence>
<dbReference type="GO" id="GO:0019843">
    <property type="term" value="F:rRNA binding"/>
    <property type="evidence" value="ECO:0007669"/>
    <property type="project" value="UniProtKB-UniRule"/>
</dbReference>
<dbReference type="GO" id="GO:0003735">
    <property type="term" value="F:structural constituent of ribosome"/>
    <property type="evidence" value="ECO:0007669"/>
    <property type="project" value="InterPro"/>
</dbReference>
<dbReference type="NCBIfam" id="TIGR01079">
    <property type="entry name" value="rplX_bact"/>
    <property type="match status" value="1"/>
</dbReference>
<evidence type="ECO:0000256" key="1">
    <source>
        <dbReference type="ARBA" id="ARBA00010618"/>
    </source>
</evidence>
<evidence type="ECO:0000256" key="5">
    <source>
        <dbReference type="HAMAP-Rule" id="MF_01326"/>
    </source>
</evidence>
<sequence>MRRIIKKDKVKVISGRYKGSVGTVLEVLVKENRVLVEGVNKVRKCIKNSKSSENYQEKEAPIHISNVALIDAKTEKPIKVGYMIKDGKKIRVNRKTKEEIPRNF</sequence>
<dbReference type="Proteomes" id="UP000324831">
    <property type="component" value="Unassembled WGS sequence"/>
</dbReference>
<evidence type="ECO:0000256" key="4">
    <source>
        <dbReference type="ARBA" id="ARBA00035206"/>
    </source>
</evidence>
<dbReference type="InterPro" id="IPR003256">
    <property type="entry name" value="Ribosomal_uL24"/>
</dbReference>
<comment type="similarity">
    <text evidence="1 5">Belongs to the universal ribosomal protein uL24 family.</text>
</comment>
<evidence type="ECO:0000313" key="8">
    <source>
        <dbReference type="Proteomes" id="UP000324831"/>
    </source>
</evidence>
<proteinExistence type="inferred from homology"/>
<dbReference type="Gene3D" id="2.30.30.30">
    <property type="match status" value="1"/>
</dbReference>